<dbReference type="SUPFAM" id="SSF53474">
    <property type="entry name" value="alpha/beta-Hydrolases"/>
    <property type="match status" value="1"/>
</dbReference>
<dbReference type="Pfam" id="PF12146">
    <property type="entry name" value="Hydrolase_4"/>
    <property type="match status" value="1"/>
</dbReference>
<protein>
    <recommendedName>
        <fullName evidence="4">Serine aminopeptidase S33 domain-containing protein</fullName>
    </recommendedName>
</protein>
<comment type="similarity">
    <text evidence="1">Belongs to the AB hydrolase superfamily. AB hydrolase 4 family.</text>
</comment>
<feature type="region of interest" description="Disordered" evidence="2">
    <location>
        <begin position="35"/>
        <end position="64"/>
    </location>
</feature>
<dbReference type="EMBL" id="JABMIG020000057">
    <property type="protein sequence ID" value="KAL3797146.1"/>
    <property type="molecule type" value="Genomic_DNA"/>
</dbReference>
<dbReference type="Gene3D" id="3.40.50.1820">
    <property type="entry name" value="alpha/beta hydrolase"/>
    <property type="match status" value="1"/>
</dbReference>
<evidence type="ECO:0000259" key="4">
    <source>
        <dbReference type="Pfam" id="PF12146"/>
    </source>
</evidence>
<dbReference type="PANTHER" id="PTHR10794:SF63">
    <property type="entry name" value="ALPHA_BETA HYDROLASE 1, ISOFORM A"/>
    <property type="match status" value="1"/>
</dbReference>
<dbReference type="AlphaFoldDB" id="A0ABD3QBT9"/>
<evidence type="ECO:0000313" key="6">
    <source>
        <dbReference type="Proteomes" id="UP001516023"/>
    </source>
</evidence>
<sequence length="504" mass="55887">MIAPLFLLFVPPLIQGFVCHESFLRPIRLQKSVPTKLHTSSASPRVKTTASDGGSNPQYRQHNSTLAPNSKQLQQYQSEAAPIASSFQPTTFQPVPLLSNCHIQTMAGFFLRNTNECAYFRDVPSLFKGLANSILGMQNTVKQDDSAWYYDERERVVTPSGGAFFSVDHKYASATASPPRGTVIIVHGLESNSNSTLCIDMSEAFHRRNYDVAVINFRGCCGTNVSALYEDGTLVKNGENSLIYHLGFVDDLIYYLSLLAERARDNENKRIFLSGFSLGANVILKALGQMGASAVDKYGIVGAAVAGAPFDLEQNYKQFHNDPISRLVYVNSLLRKLKQKAHEILTVQYDGDISAAGFDYLSSIEATTIYEIENACVAPLFGFYNFLDYYRKTSCGYYLERICVPTYIVNARDDPFINSLFVPWDKVYGQESGQDVDGGGAPIKIVMTENGGHLGYIFHQVDSEWKGVKASWISEELASFVDHTNTKIHLKKEATNVVTGMPIL</sequence>
<dbReference type="Proteomes" id="UP001516023">
    <property type="component" value="Unassembled WGS sequence"/>
</dbReference>
<keyword evidence="6" id="KW-1185">Reference proteome</keyword>
<dbReference type="PANTHER" id="PTHR10794">
    <property type="entry name" value="ABHYDROLASE DOMAIN-CONTAINING PROTEIN"/>
    <property type="match status" value="1"/>
</dbReference>
<evidence type="ECO:0000256" key="1">
    <source>
        <dbReference type="ARBA" id="ARBA00010884"/>
    </source>
</evidence>
<evidence type="ECO:0000256" key="2">
    <source>
        <dbReference type="SAM" id="MobiDB-lite"/>
    </source>
</evidence>
<evidence type="ECO:0000313" key="5">
    <source>
        <dbReference type="EMBL" id="KAL3797146.1"/>
    </source>
</evidence>
<name>A0ABD3QBT9_9STRA</name>
<accession>A0ABD3QBT9</accession>
<evidence type="ECO:0000256" key="3">
    <source>
        <dbReference type="SAM" id="SignalP"/>
    </source>
</evidence>
<keyword evidence="3" id="KW-0732">Signal</keyword>
<dbReference type="InterPro" id="IPR029058">
    <property type="entry name" value="AB_hydrolase_fold"/>
</dbReference>
<feature type="signal peptide" evidence="3">
    <location>
        <begin position="1"/>
        <end position="16"/>
    </location>
</feature>
<dbReference type="InterPro" id="IPR022742">
    <property type="entry name" value="Hydrolase_4"/>
</dbReference>
<feature type="chain" id="PRO_5044789637" description="Serine aminopeptidase S33 domain-containing protein" evidence="3">
    <location>
        <begin position="17"/>
        <end position="504"/>
    </location>
</feature>
<feature type="compositionally biased region" description="Polar residues" evidence="2">
    <location>
        <begin position="37"/>
        <end position="64"/>
    </location>
</feature>
<proteinExistence type="inferred from homology"/>
<reference evidence="5 6" key="1">
    <citation type="journal article" date="2020" name="G3 (Bethesda)">
        <title>Improved Reference Genome for Cyclotella cryptica CCMP332, a Model for Cell Wall Morphogenesis, Salinity Adaptation, and Lipid Production in Diatoms (Bacillariophyta).</title>
        <authorList>
            <person name="Roberts W.R."/>
            <person name="Downey K.M."/>
            <person name="Ruck E.C."/>
            <person name="Traller J.C."/>
            <person name="Alverson A.J."/>
        </authorList>
    </citation>
    <scope>NUCLEOTIDE SEQUENCE [LARGE SCALE GENOMIC DNA]</scope>
    <source>
        <strain evidence="5 6">CCMP332</strain>
    </source>
</reference>
<gene>
    <name evidence="5" type="ORF">HJC23_000484</name>
</gene>
<comment type="caution">
    <text evidence="5">The sequence shown here is derived from an EMBL/GenBank/DDBJ whole genome shotgun (WGS) entry which is preliminary data.</text>
</comment>
<feature type="domain" description="Serine aminopeptidase S33" evidence="4">
    <location>
        <begin position="178"/>
        <end position="308"/>
    </location>
</feature>
<dbReference type="InterPro" id="IPR050960">
    <property type="entry name" value="AB_hydrolase_4_sf"/>
</dbReference>
<organism evidence="5 6">
    <name type="scientific">Cyclotella cryptica</name>
    <dbReference type="NCBI Taxonomy" id="29204"/>
    <lineage>
        <taxon>Eukaryota</taxon>
        <taxon>Sar</taxon>
        <taxon>Stramenopiles</taxon>
        <taxon>Ochrophyta</taxon>
        <taxon>Bacillariophyta</taxon>
        <taxon>Coscinodiscophyceae</taxon>
        <taxon>Thalassiosirophycidae</taxon>
        <taxon>Stephanodiscales</taxon>
        <taxon>Stephanodiscaceae</taxon>
        <taxon>Cyclotella</taxon>
    </lineage>
</organism>